<protein>
    <recommendedName>
        <fullName evidence="3">Protein PsiE</fullName>
    </recommendedName>
</protein>
<dbReference type="PANTHER" id="PTHR37819:SF1">
    <property type="entry name" value="PROTEIN PSIE"/>
    <property type="match status" value="1"/>
</dbReference>
<proteinExistence type="inferred from homology"/>
<evidence type="ECO:0000313" key="9">
    <source>
        <dbReference type="EMBL" id="MBD7942763.1"/>
    </source>
</evidence>
<evidence type="ECO:0000256" key="1">
    <source>
        <dbReference type="ARBA" id="ARBA00004429"/>
    </source>
</evidence>
<keyword evidence="5 8" id="KW-0812">Transmembrane</keyword>
<comment type="subcellular location">
    <subcellularLocation>
        <location evidence="1">Cell inner membrane</location>
        <topology evidence="1">Multi-pass membrane protein</topology>
    </subcellularLocation>
</comment>
<evidence type="ECO:0000313" key="10">
    <source>
        <dbReference type="Proteomes" id="UP000640786"/>
    </source>
</evidence>
<dbReference type="PIRSF" id="PIRSF029598">
    <property type="entry name" value="PsiE"/>
    <property type="match status" value="1"/>
</dbReference>
<dbReference type="Proteomes" id="UP000640786">
    <property type="component" value="Unassembled WGS sequence"/>
</dbReference>
<keyword evidence="6 8" id="KW-1133">Transmembrane helix</keyword>
<keyword evidence="4" id="KW-1003">Cell membrane</keyword>
<evidence type="ECO:0000256" key="2">
    <source>
        <dbReference type="ARBA" id="ARBA00005632"/>
    </source>
</evidence>
<gene>
    <name evidence="9" type="primary">psiE</name>
    <name evidence="9" type="ORF">H9650_01440</name>
</gene>
<dbReference type="PANTHER" id="PTHR37819">
    <property type="entry name" value="PROTEIN PSIE"/>
    <property type="match status" value="1"/>
</dbReference>
<name>A0ABR8R4R8_9BACI</name>
<evidence type="ECO:0000256" key="7">
    <source>
        <dbReference type="ARBA" id="ARBA00023136"/>
    </source>
</evidence>
<evidence type="ECO:0000256" key="4">
    <source>
        <dbReference type="ARBA" id="ARBA00022475"/>
    </source>
</evidence>
<evidence type="ECO:0000256" key="5">
    <source>
        <dbReference type="ARBA" id="ARBA00022692"/>
    </source>
</evidence>
<organism evidence="9 10">
    <name type="scientific">Psychrobacillus faecigallinarum</name>
    <dbReference type="NCBI Taxonomy" id="2762235"/>
    <lineage>
        <taxon>Bacteria</taxon>
        <taxon>Bacillati</taxon>
        <taxon>Bacillota</taxon>
        <taxon>Bacilli</taxon>
        <taxon>Bacillales</taxon>
        <taxon>Bacillaceae</taxon>
        <taxon>Psychrobacillus</taxon>
    </lineage>
</organism>
<accession>A0ABR8R4R8</accession>
<feature type="transmembrane region" description="Helical" evidence="8">
    <location>
        <begin position="14"/>
        <end position="35"/>
    </location>
</feature>
<feature type="transmembrane region" description="Helical" evidence="8">
    <location>
        <begin position="110"/>
        <end position="130"/>
    </location>
</feature>
<feature type="transmembrane region" description="Helical" evidence="8">
    <location>
        <begin position="56"/>
        <end position="77"/>
    </location>
</feature>
<dbReference type="EMBL" id="JACSQO010000001">
    <property type="protein sequence ID" value="MBD7942763.1"/>
    <property type="molecule type" value="Genomic_DNA"/>
</dbReference>
<comment type="similarity">
    <text evidence="2">Belongs to the PsiE family.</text>
</comment>
<dbReference type="RefSeq" id="WP_144537992.1">
    <property type="nucleotide sequence ID" value="NZ_JACSQO010000001.1"/>
</dbReference>
<dbReference type="InterPro" id="IPR009315">
    <property type="entry name" value="P_starv_induced_PsiE"/>
</dbReference>
<dbReference type="Pfam" id="PF06146">
    <property type="entry name" value="PsiE"/>
    <property type="match status" value="1"/>
</dbReference>
<evidence type="ECO:0000256" key="3">
    <source>
        <dbReference type="ARBA" id="ARBA00021903"/>
    </source>
</evidence>
<evidence type="ECO:0000256" key="8">
    <source>
        <dbReference type="SAM" id="Phobius"/>
    </source>
</evidence>
<dbReference type="InterPro" id="IPR020948">
    <property type="entry name" value="P_starv_induced_PsiE-like"/>
</dbReference>
<reference evidence="9 10" key="1">
    <citation type="submission" date="2020-08" db="EMBL/GenBank/DDBJ databases">
        <title>A Genomic Blueprint of the Chicken Gut Microbiome.</title>
        <authorList>
            <person name="Gilroy R."/>
            <person name="Ravi A."/>
            <person name="Getino M."/>
            <person name="Pursley I."/>
            <person name="Horton D.L."/>
            <person name="Alikhan N.-F."/>
            <person name="Baker D."/>
            <person name="Gharbi K."/>
            <person name="Hall N."/>
            <person name="Watson M."/>
            <person name="Adriaenssens E.M."/>
            <person name="Foster-Nyarko E."/>
            <person name="Jarju S."/>
            <person name="Secka A."/>
            <person name="Antonio M."/>
            <person name="Oren A."/>
            <person name="Chaudhuri R."/>
            <person name="La Ragione R.M."/>
            <person name="Hildebrand F."/>
            <person name="Pallen M.J."/>
        </authorList>
    </citation>
    <scope>NUCLEOTIDE SEQUENCE [LARGE SCALE GENOMIC DNA]</scope>
    <source>
        <strain evidence="9 10">Sa2BUA9</strain>
    </source>
</reference>
<keyword evidence="10" id="KW-1185">Reference proteome</keyword>
<keyword evidence="7 8" id="KW-0472">Membrane</keyword>
<evidence type="ECO:0000256" key="6">
    <source>
        <dbReference type="ARBA" id="ARBA00022989"/>
    </source>
</evidence>
<feature type="transmembrane region" description="Helical" evidence="8">
    <location>
        <begin position="83"/>
        <end position="101"/>
    </location>
</feature>
<sequence>MVKFTAMLSIIPKALQVFLNLCLVLLAFILAFLLMKELTIFIQMLVTVGTSDYKMFLANILIFFLYFEFITMIVKYFKEDYHFPLRYFLYVGITAMIRLIIVEHDHPIDTLLYSLVILILIVGYFIMNITPLERPNNPWFIKKGEEGRVVGLEGKNEGA</sequence>
<dbReference type="NCBIfam" id="NF002765">
    <property type="entry name" value="PRK02833.1-3"/>
    <property type="match status" value="1"/>
</dbReference>
<comment type="caution">
    <text evidence="9">The sequence shown here is derived from an EMBL/GenBank/DDBJ whole genome shotgun (WGS) entry which is preliminary data.</text>
</comment>